<dbReference type="PROSITE" id="PS50016">
    <property type="entry name" value="ZF_PHD_2"/>
    <property type="match status" value="1"/>
</dbReference>
<reference evidence="8 9" key="1">
    <citation type="submission" date="2023-10" db="EMBL/GenBank/DDBJ databases">
        <authorList>
            <person name="Maclean D."/>
            <person name="Macfadyen A."/>
        </authorList>
    </citation>
    <scope>NUCLEOTIDE SEQUENCE [LARGE SCALE GENOMIC DNA]</scope>
</reference>
<evidence type="ECO:0000256" key="2">
    <source>
        <dbReference type="ARBA" id="ARBA00022771"/>
    </source>
</evidence>
<dbReference type="InterPro" id="IPR019787">
    <property type="entry name" value="Znf_PHD-finger"/>
</dbReference>
<dbReference type="SMART" id="SM00249">
    <property type="entry name" value="PHD"/>
    <property type="match status" value="1"/>
</dbReference>
<keyword evidence="1" id="KW-0479">Metal-binding</keyword>
<feature type="region of interest" description="Disordered" evidence="5">
    <location>
        <begin position="302"/>
        <end position="562"/>
    </location>
</feature>
<dbReference type="InterPro" id="IPR001841">
    <property type="entry name" value="Znf_RING"/>
</dbReference>
<dbReference type="InterPro" id="IPR001965">
    <property type="entry name" value="Znf_PHD"/>
</dbReference>
<evidence type="ECO:0000313" key="9">
    <source>
        <dbReference type="Proteomes" id="UP001314263"/>
    </source>
</evidence>
<dbReference type="SMART" id="SM00184">
    <property type="entry name" value="RING"/>
    <property type="match status" value="1"/>
</dbReference>
<evidence type="ECO:0000256" key="3">
    <source>
        <dbReference type="ARBA" id="ARBA00022833"/>
    </source>
</evidence>
<evidence type="ECO:0000256" key="1">
    <source>
        <dbReference type="ARBA" id="ARBA00022723"/>
    </source>
</evidence>
<protein>
    <submittedName>
        <fullName evidence="8">Uncharacterized protein</fullName>
    </submittedName>
</protein>
<dbReference type="InterPro" id="IPR019786">
    <property type="entry name" value="Zinc_finger_PHD-type_CS"/>
</dbReference>
<dbReference type="InterPro" id="IPR017907">
    <property type="entry name" value="Znf_RING_CS"/>
</dbReference>
<keyword evidence="9" id="KW-1185">Reference proteome</keyword>
<dbReference type="Proteomes" id="UP001314263">
    <property type="component" value="Unassembled WGS sequence"/>
</dbReference>
<name>A0AAV1HZY1_9CHLO</name>
<sequence>MECMICTEDFLSLAVGELDCCEHSFCSVCILKWAEKDSRCPACRGRFRIVTEKLLERIQPAVDCSNKEEMKHSKQMLGKVVTIHHIPERNQRPDVEDPDFYLSDDEDDPMNEVFCVECGRGDDEHSLLLCDGCDCATHTYCANLPGIPEEEWYCHGCTEERERTNQGRLSAIIGQPGAPTPGSLPDEDTPLRLRSRQRTRADAPGSQGRSAPAAIDTANPVIDLVTPEEATPAPRRPFRRLRRPRPSAGAPVQGVEVGTTADFLAALEARANSRTAGDPPTRAHRRLESLRQRWARIRQGQADFSPAGEPSPPDSAPVSQQSSATRLSPDSRQAGSGQAGSLSARAAHDAEATAAFAALDDAREQLRPPSASRATAAGASSSSREQSGSDTHRAAGNKTKSDAPEPREHKRPAVRDGNWPVRQSQPQQRSGALLRAPRQTSGQTAPTSARASSTGHTPPMQLTPAPALSSAELGRADSGLRRQRPLSSGQAEGNRGSGRREGNSRGANSQLSNAQQQVEQESWHQQQPDSMQPGMMPSCTPTPAHSSGGIRNQSPSSEALQQALPTFNDAAAKLASPQTKSGRQQPLSTADNQHRAAGVDPSSTAAPPVRGTLKKQRAPGVQAQSDKAALMEALQVVKPLLKGLYSQDLLSREQFKRAAERATRLLRERGQAGAHAAAAAVKEALSMMGLELAATRV</sequence>
<dbReference type="PROSITE" id="PS50089">
    <property type="entry name" value="ZF_RING_2"/>
    <property type="match status" value="1"/>
</dbReference>
<feature type="compositionally biased region" description="Low complexity" evidence="5">
    <location>
        <begin position="370"/>
        <end position="389"/>
    </location>
</feature>
<feature type="domain" description="PHD-type" evidence="6">
    <location>
        <begin position="112"/>
        <end position="160"/>
    </location>
</feature>
<dbReference type="SUPFAM" id="SSF57850">
    <property type="entry name" value="RING/U-box"/>
    <property type="match status" value="1"/>
</dbReference>
<evidence type="ECO:0000313" key="8">
    <source>
        <dbReference type="EMBL" id="CAK0758470.1"/>
    </source>
</evidence>
<organism evidence="8 9">
    <name type="scientific">Coccomyxa viridis</name>
    <dbReference type="NCBI Taxonomy" id="1274662"/>
    <lineage>
        <taxon>Eukaryota</taxon>
        <taxon>Viridiplantae</taxon>
        <taxon>Chlorophyta</taxon>
        <taxon>core chlorophytes</taxon>
        <taxon>Trebouxiophyceae</taxon>
        <taxon>Trebouxiophyceae incertae sedis</taxon>
        <taxon>Coccomyxaceae</taxon>
        <taxon>Coccomyxa</taxon>
    </lineage>
</organism>
<evidence type="ECO:0000256" key="5">
    <source>
        <dbReference type="SAM" id="MobiDB-lite"/>
    </source>
</evidence>
<feature type="compositionally biased region" description="Basic residues" evidence="5">
    <location>
        <begin position="236"/>
        <end position="245"/>
    </location>
</feature>
<evidence type="ECO:0000259" key="6">
    <source>
        <dbReference type="PROSITE" id="PS50016"/>
    </source>
</evidence>
<keyword evidence="2 4" id="KW-0863">Zinc-finger</keyword>
<evidence type="ECO:0000256" key="4">
    <source>
        <dbReference type="PROSITE-ProRule" id="PRU00175"/>
    </source>
</evidence>
<dbReference type="Gene3D" id="3.30.40.10">
    <property type="entry name" value="Zinc/RING finger domain, C3HC4 (zinc finger)"/>
    <property type="match status" value="2"/>
</dbReference>
<evidence type="ECO:0000259" key="7">
    <source>
        <dbReference type="PROSITE" id="PS50089"/>
    </source>
</evidence>
<dbReference type="EMBL" id="CAUYUE010000003">
    <property type="protein sequence ID" value="CAK0758470.1"/>
    <property type="molecule type" value="Genomic_DNA"/>
</dbReference>
<dbReference type="PROSITE" id="PS00518">
    <property type="entry name" value="ZF_RING_1"/>
    <property type="match status" value="1"/>
</dbReference>
<dbReference type="GO" id="GO:0008270">
    <property type="term" value="F:zinc ion binding"/>
    <property type="evidence" value="ECO:0007669"/>
    <property type="project" value="UniProtKB-KW"/>
</dbReference>
<gene>
    <name evidence="8" type="ORF">CVIRNUC_002622</name>
</gene>
<comment type="caution">
    <text evidence="8">The sequence shown here is derived from an EMBL/GenBank/DDBJ whole genome shotgun (WGS) entry which is preliminary data.</text>
</comment>
<keyword evidence="3" id="KW-0862">Zinc</keyword>
<dbReference type="AlphaFoldDB" id="A0AAV1HZY1"/>
<feature type="compositionally biased region" description="Polar residues" evidence="5">
    <location>
        <begin position="576"/>
        <end position="591"/>
    </location>
</feature>
<feature type="compositionally biased region" description="Low complexity" evidence="5">
    <location>
        <begin position="504"/>
        <end position="527"/>
    </location>
</feature>
<feature type="region of interest" description="Disordered" evidence="5">
    <location>
        <begin position="196"/>
        <end position="256"/>
    </location>
</feature>
<dbReference type="PANTHER" id="PTHR47177:SF3">
    <property type="entry name" value="F18C1.6 PROTEIN"/>
    <property type="match status" value="1"/>
</dbReference>
<feature type="region of interest" description="Disordered" evidence="5">
    <location>
        <begin position="171"/>
        <end position="190"/>
    </location>
</feature>
<dbReference type="PANTHER" id="PTHR47177">
    <property type="entry name" value="F18C1.6 PROTEIN"/>
    <property type="match status" value="1"/>
</dbReference>
<feature type="compositionally biased region" description="Polar residues" evidence="5">
    <location>
        <begin position="421"/>
        <end position="430"/>
    </location>
</feature>
<accession>A0AAV1HZY1</accession>
<dbReference type="SUPFAM" id="SSF57903">
    <property type="entry name" value="FYVE/PHD zinc finger"/>
    <property type="match status" value="1"/>
</dbReference>
<feature type="region of interest" description="Disordered" evidence="5">
    <location>
        <begin position="574"/>
        <end position="621"/>
    </location>
</feature>
<dbReference type="InterPro" id="IPR011011">
    <property type="entry name" value="Znf_FYVE_PHD"/>
</dbReference>
<feature type="compositionally biased region" description="Polar residues" evidence="5">
    <location>
        <begin position="438"/>
        <end position="456"/>
    </location>
</feature>
<feature type="compositionally biased region" description="Polar residues" evidence="5">
    <location>
        <begin position="317"/>
        <end position="341"/>
    </location>
</feature>
<dbReference type="Pfam" id="PF13639">
    <property type="entry name" value="zf-RING_2"/>
    <property type="match status" value="1"/>
</dbReference>
<dbReference type="Pfam" id="PF00628">
    <property type="entry name" value="PHD"/>
    <property type="match status" value="1"/>
</dbReference>
<feature type="domain" description="RING-type" evidence="7">
    <location>
        <begin position="3"/>
        <end position="44"/>
    </location>
</feature>
<proteinExistence type="predicted"/>
<feature type="compositionally biased region" description="Polar residues" evidence="5">
    <location>
        <begin position="539"/>
        <end position="562"/>
    </location>
</feature>
<dbReference type="InterPro" id="IPR013083">
    <property type="entry name" value="Znf_RING/FYVE/PHD"/>
</dbReference>
<feature type="compositionally biased region" description="Basic and acidic residues" evidence="5">
    <location>
        <begin position="399"/>
        <end position="414"/>
    </location>
</feature>
<dbReference type="PROSITE" id="PS01359">
    <property type="entry name" value="ZF_PHD_1"/>
    <property type="match status" value="1"/>
</dbReference>